<sequence>MYTVVVAVTADRGLEVARYVTTLAEDGREVEAIVVNVFEEFEVADEAGVVNSADLFEDVEPPEIVDAVTSDLESAGVDVTVRHEHGDPVTEIMRVAEEVDADTIAVESRKRSPTGKAIFGSTAQRLVLEADRPVTVMTEPSD</sequence>
<dbReference type="InterPro" id="IPR006016">
    <property type="entry name" value="UspA"/>
</dbReference>
<comment type="similarity">
    <text evidence="1">Belongs to the universal stress protein A family.</text>
</comment>
<evidence type="ECO:0000259" key="2">
    <source>
        <dbReference type="Pfam" id="PF00582"/>
    </source>
</evidence>
<dbReference type="Gene3D" id="3.40.50.620">
    <property type="entry name" value="HUPs"/>
    <property type="match status" value="1"/>
</dbReference>
<evidence type="ECO:0000256" key="1">
    <source>
        <dbReference type="ARBA" id="ARBA00008791"/>
    </source>
</evidence>
<gene>
    <name evidence="3" type="ORF">B1756_08175</name>
</gene>
<protein>
    <submittedName>
        <fullName evidence="3">Universal stress protein UspA</fullName>
    </submittedName>
</protein>
<dbReference type="PANTHER" id="PTHR46268:SF6">
    <property type="entry name" value="UNIVERSAL STRESS PROTEIN UP12"/>
    <property type="match status" value="1"/>
</dbReference>
<dbReference type="EMBL" id="CP019893">
    <property type="protein sequence ID" value="ARS89718.1"/>
    <property type="molecule type" value="Genomic_DNA"/>
</dbReference>
<accession>A0A2Z2I0K7</accession>
<dbReference type="InterPro" id="IPR014729">
    <property type="entry name" value="Rossmann-like_a/b/a_fold"/>
</dbReference>
<reference evidence="4" key="1">
    <citation type="submission" date="2017-02" db="EMBL/GenBank/DDBJ databases">
        <title>Natronthermophilus aegyptiacus gen. nov.,sp. nov., an aerobic, extremely halophilic alkalithermophilic archaeon isolated from the athalassohaline Wadi An Natrun, Egypt.</title>
        <authorList>
            <person name="Zhao B."/>
        </authorList>
    </citation>
    <scope>NUCLEOTIDE SEQUENCE [LARGE SCALE GENOMIC DNA]</scope>
    <source>
        <strain evidence="4">JW/NM-HA 15</strain>
    </source>
</reference>
<dbReference type="OrthoDB" id="281037at2157"/>
<proteinExistence type="inferred from homology"/>
<evidence type="ECO:0000313" key="3">
    <source>
        <dbReference type="EMBL" id="ARS89718.1"/>
    </source>
</evidence>
<dbReference type="CDD" id="cd00293">
    <property type="entry name" value="USP-like"/>
    <property type="match status" value="1"/>
</dbReference>
<feature type="domain" description="UspA" evidence="2">
    <location>
        <begin position="3"/>
        <end position="136"/>
    </location>
</feature>
<dbReference type="SUPFAM" id="SSF52402">
    <property type="entry name" value="Adenine nucleotide alpha hydrolases-like"/>
    <property type="match status" value="1"/>
</dbReference>
<dbReference type="Proteomes" id="UP000250088">
    <property type="component" value="Chromosome"/>
</dbReference>
<dbReference type="Pfam" id="PF00582">
    <property type="entry name" value="Usp"/>
    <property type="match status" value="1"/>
</dbReference>
<dbReference type="KEGG" id="naj:B1756_08175"/>
<dbReference type="PANTHER" id="PTHR46268">
    <property type="entry name" value="STRESS RESPONSE PROTEIN NHAX"/>
    <property type="match status" value="1"/>
</dbReference>
<name>A0A2Z2I0K7_9EURY</name>
<dbReference type="RefSeq" id="WP_086888095.1">
    <property type="nucleotide sequence ID" value="NZ_CP019893.1"/>
</dbReference>
<dbReference type="AlphaFoldDB" id="A0A2Z2I0K7"/>
<keyword evidence="4" id="KW-1185">Reference proteome</keyword>
<dbReference type="GeneID" id="32894049"/>
<evidence type="ECO:0000313" key="4">
    <source>
        <dbReference type="Proteomes" id="UP000250088"/>
    </source>
</evidence>
<organism evidence="3 4">
    <name type="scientific">Natrarchaeobaculum aegyptiacum</name>
    <dbReference type="NCBI Taxonomy" id="745377"/>
    <lineage>
        <taxon>Archaea</taxon>
        <taxon>Methanobacteriati</taxon>
        <taxon>Methanobacteriota</taxon>
        <taxon>Stenosarchaea group</taxon>
        <taxon>Halobacteria</taxon>
        <taxon>Halobacteriales</taxon>
        <taxon>Natrialbaceae</taxon>
        <taxon>Natrarchaeobaculum</taxon>
    </lineage>
</organism>